<dbReference type="RefSeq" id="WP_009452650.1">
    <property type="nucleotide sequence ID" value="NZ_KK073896.1"/>
</dbReference>
<evidence type="ECO:0000313" key="10">
    <source>
        <dbReference type="EMBL" id="EXL03656.1"/>
    </source>
</evidence>
<dbReference type="PROSITE" id="PS50893">
    <property type="entry name" value="ABC_TRANSPORTER_2"/>
    <property type="match status" value="1"/>
</dbReference>
<accession>A0A011UC13</accession>
<dbReference type="EMBL" id="JENY01000024">
    <property type="protein sequence ID" value="EXL03656.1"/>
    <property type="molecule type" value="Genomic_DNA"/>
</dbReference>
<dbReference type="InterPro" id="IPR003439">
    <property type="entry name" value="ABC_transporter-like_ATP-bd"/>
</dbReference>
<dbReference type="HOGENOM" id="CLU_000604_84_9_5"/>
<dbReference type="InterPro" id="IPR039421">
    <property type="entry name" value="Type_1_exporter"/>
</dbReference>
<dbReference type="GO" id="GO:0005886">
    <property type="term" value="C:plasma membrane"/>
    <property type="evidence" value="ECO:0007669"/>
    <property type="project" value="UniProtKB-SubCell"/>
</dbReference>
<comment type="subcellular location">
    <subcellularLocation>
        <location evidence="1">Cell membrane</location>
        <topology evidence="1">Multi-pass membrane protein</topology>
    </subcellularLocation>
</comment>
<feature type="transmembrane region" description="Helical" evidence="7">
    <location>
        <begin position="184"/>
        <end position="204"/>
    </location>
</feature>
<dbReference type="OrthoDB" id="9806127at2"/>
<dbReference type="EMBL" id="SNZF01000029">
    <property type="protein sequence ID" value="TDR32061.1"/>
    <property type="molecule type" value="Genomic_DNA"/>
</dbReference>
<evidence type="ECO:0000313" key="12">
    <source>
        <dbReference type="Proteomes" id="UP000019849"/>
    </source>
</evidence>
<protein>
    <submittedName>
        <fullName evidence="10">ABC transporter ATP-binding protein</fullName>
    </submittedName>
    <submittedName>
        <fullName evidence="11">ATP-binding cassette subfamily C protein CydD</fullName>
    </submittedName>
</protein>
<dbReference type="InterPro" id="IPR027417">
    <property type="entry name" value="P-loop_NTPase"/>
</dbReference>
<keyword evidence="2 7" id="KW-0812">Transmembrane</keyword>
<dbReference type="GO" id="GO:0140359">
    <property type="term" value="F:ABC-type transporter activity"/>
    <property type="evidence" value="ECO:0007669"/>
    <property type="project" value="InterPro"/>
</dbReference>
<organism evidence="10 12">
    <name type="scientific">Aquamicrobium defluvii</name>
    <dbReference type="NCBI Taxonomy" id="69279"/>
    <lineage>
        <taxon>Bacteria</taxon>
        <taxon>Pseudomonadati</taxon>
        <taxon>Pseudomonadota</taxon>
        <taxon>Alphaproteobacteria</taxon>
        <taxon>Hyphomicrobiales</taxon>
        <taxon>Phyllobacteriaceae</taxon>
        <taxon>Aquamicrobium</taxon>
    </lineage>
</organism>
<dbReference type="PROSITE" id="PS50929">
    <property type="entry name" value="ABC_TM1F"/>
    <property type="match status" value="1"/>
</dbReference>
<keyword evidence="4 10" id="KW-0067">ATP-binding</keyword>
<reference evidence="10 12" key="1">
    <citation type="submission" date="2014-02" db="EMBL/GenBank/DDBJ databases">
        <title>Aquamicrobium defluvii Genome sequencing.</title>
        <authorList>
            <person name="Wang X."/>
        </authorList>
    </citation>
    <scope>NUCLEOTIDE SEQUENCE [LARGE SCALE GENOMIC DNA]</scope>
    <source>
        <strain evidence="10 12">W13Z1</strain>
    </source>
</reference>
<dbReference type="NCBIfam" id="TIGR02857">
    <property type="entry name" value="CydD"/>
    <property type="match status" value="1"/>
</dbReference>
<evidence type="ECO:0000313" key="13">
    <source>
        <dbReference type="Proteomes" id="UP000294958"/>
    </source>
</evidence>
<keyword evidence="13" id="KW-1185">Reference proteome</keyword>
<dbReference type="AlphaFoldDB" id="A0A011UC13"/>
<evidence type="ECO:0000313" key="11">
    <source>
        <dbReference type="EMBL" id="TDR32061.1"/>
    </source>
</evidence>
<evidence type="ECO:0000256" key="4">
    <source>
        <dbReference type="ARBA" id="ARBA00022840"/>
    </source>
</evidence>
<dbReference type="GO" id="GO:0005524">
    <property type="term" value="F:ATP binding"/>
    <property type="evidence" value="ECO:0007669"/>
    <property type="project" value="UniProtKB-KW"/>
</dbReference>
<dbReference type="Pfam" id="PF00664">
    <property type="entry name" value="ABC_membrane"/>
    <property type="match status" value="1"/>
</dbReference>
<proteinExistence type="predicted"/>
<feature type="transmembrane region" description="Helical" evidence="7">
    <location>
        <begin position="79"/>
        <end position="96"/>
    </location>
</feature>
<dbReference type="PATRIC" id="fig|69279.3.peg.3436"/>
<dbReference type="SUPFAM" id="SSF90123">
    <property type="entry name" value="ABC transporter transmembrane region"/>
    <property type="match status" value="1"/>
</dbReference>
<evidence type="ECO:0000256" key="3">
    <source>
        <dbReference type="ARBA" id="ARBA00022741"/>
    </source>
</evidence>
<feature type="transmembrane region" description="Helical" evidence="7">
    <location>
        <begin position="44"/>
        <end position="67"/>
    </location>
</feature>
<dbReference type="InterPro" id="IPR014216">
    <property type="entry name" value="ABC_transptr_CydD"/>
</dbReference>
<dbReference type="InterPro" id="IPR036640">
    <property type="entry name" value="ABC1_TM_sf"/>
</dbReference>
<comment type="caution">
    <text evidence="10">The sequence shown here is derived from an EMBL/GenBank/DDBJ whole genome shotgun (WGS) entry which is preliminary data.</text>
</comment>
<dbReference type="Proteomes" id="UP000019849">
    <property type="component" value="Unassembled WGS sequence"/>
</dbReference>
<dbReference type="PANTHER" id="PTHR24221:SF654">
    <property type="entry name" value="ATP-BINDING CASSETTE SUB-FAMILY B MEMBER 6"/>
    <property type="match status" value="1"/>
</dbReference>
<evidence type="ECO:0000256" key="7">
    <source>
        <dbReference type="SAM" id="Phobius"/>
    </source>
</evidence>
<dbReference type="PANTHER" id="PTHR24221">
    <property type="entry name" value="ATP-BINDING CASSETTE SUB-FAMILY B"/>
    <property type="match status" value="1"/>
</dbReference>
<reference evidence="11 13" key="2">
    <citation type="submission" date="2019-03" db="EMBL/GenBank/DDBJ databases">
        <title>Genomic Encyclopedia of Type Strains, Phase IV (KMG-IV): sequencing the most valuable type-strain genomes for metagenomic binning, comparative biology and taxonomic classification.</title>
        <authorList>
            <person name="Goeker M."/>
        </authorList>
    </citation>
    <scope>NUCLEOTIDE SEQUENCE [LARGE SCALE GENOMIC DNA]</scope>
    <source>
        <strain evidence="11 13">DSM 11603</strain>
    </source>
</reference>
<evidence type="ECO:0000256" key="5">
    <source>
        <dbReference type="ARBA" id="ARBA00022989"/>
    </source>
</evidence>
<feature type="transmembrane region" description="Helical" evidence="7">
    <location>
        <begin position="262"/>
        <end position="286"/>
    </location>
</feature>
<keyword evidence="6 7" id="KW-0472">Membrane</keyword>
<dbReference type="InterPro" id="IPR003593">
    <property type="entry name" value="AAA+_ATPase"/>
</dbReference>
<sequence>MSVSGNTSAQATITACAASDAGDDPSVRAASPPASTTRPDLPRFAAALQISASLLWIPQAAAIAFAIGNIADGAPAQAAILPALCVFVIGILRAALERAGATRAYDAARAHLSTMRARAAAAVATRSPLDALRPSSGLVASTLTEQADAIVPYLARFQPLRISAAVVPPIILGFVFVFSWVAALALLMAAPVIPIFMALIGWQAKAASERQLTRMGNMNAFLLDRLRGLATIRAFDAVDSTALRLRANAEELRTSTMAVLRVAFLSSAVLELFAALGVALVAVYVGFHFLGELNFGAWGGKLTLAQGLFVLLLAPAFFEPLRDLSSVWHDRAAGQAGLEALDRITRGGTKIVGGPESTAVEVSGALSVWIDGLTFRHAESANATLSDFALSIDPGEHVAVMAPSGGGKSTLLALVAGLSSPDNGIVRLGGEPMNHASAAHLRARIAWLGQPPHIFSGTLRSNITLGRPGIGRRDVAHATEAAHIAHLAAQRGHAMIGENGAGLSGGETLRLALARAAVGIRPGLILVDEPTAHLDSVTATEITDRLLAIAEGTTLVVATHDPALAARMDRVVMLPAPAQLEVLA</sequence>
<dbReference type="GO" id="GO:0016887">
    <property type="term" value="F:ATP hydrolysis activity"/>
    <property type="evidence" value="ECO:0007669"/>
    <property type="project" value="InterPro"/>
</dbReference>
<keyword evidence="3" id="KW-0547">Nucleotide-binding</keyword>
<feature type="transmembrane region" description="Helical" evidence="7">
    <location>
        <begin position="160"/>
        <end position="178"/>
    </location>
</feature>
<dbReference type="Gene3D" id="1.20.1560.10">
    <property type="entry name" value="ABC transporter type 1, transmembrane domain"/>
    <property type="match status" value="1"/>
</dbReference>
<dbReference type="InterPro" id="IPR011527">
    <property type="entry name" value="ABC1_TM_dom"/>
</dbReference>
<dbReference type="SMART" id="SM00382">
    <property type="entry name" value="AAA"/>
    <property type="match status" value="1"/>
</dbReference>
<dbReference type="STRING" id="69279.BG36_11720"/>
<dbReference type="CDD" id="cd18584">
    <property type="entry name" value="ABC_6TM_AarD_CydD"/>
    <property type="match status" value="1"/>
</dbReference>
<evidence type="ECO:0000256" key="6">
    <source>
        <dbReference type="ARBA" id="ARBA00023136"/>
    </source>
</evidence>
<dbReference type="eggNOG" id="COG4988">
    <property type="taxonomic scope" value="Bacteria"/>
</dbReference>
<evidence type="ECO:0000256" key="1">
    <source>
        <dbReference type="ARBA" id="ARBA00004651"/>
    </source>
</evidence>
<gene>
    <name evidence="10" type="ORF">BG36_11720</name>
    <name evidence="11" type="ORF">DES43_1292</name>
</gene>
<evidence type="ECO:0000259" key="9">
    <source>
        <dbReference type="PROSITE" id="PS50929"/>
    </source>
</evidence>
<evidence type="ECO:0000259" key="8">
    <source>
        <dbReference type="PROSITE" id="PS50893"/>
    </source>
</evidence>
<dbReference type="Proteomes" id="UP000294958">
    <property type="component" value="Unassembled WGS sequence"/>
</dbReference>
<feature type="domain" description="ABC transporter" evidence="8">
    <location>
        <begin position="368"/>
        <end position="584"/>
    </location>
</feature>
<dbReference type="Gene3D" id="3.40.50.300">
    <property type="entry name" value="P-loop containing nucleotide triphosphate hydrolases"/>
    <property type="match status" value="1"/>
</dbReference>
<feature type="domain" description="ABC transmembrane type-1" evidence="9">
    <location>
        <begin position="44"/>
        <end position="333"/>
    </location>
</feature>
<keyword evidence="5 7" id="KW-1133">Transmembrane helix</keyword>
<dbReference type="GO" id="GO:0042883">
    <property type="term" value="P:cysteine transport"/>
    <property type="evidence" value="ECO:0007669"/>
    <property type="project" value="InterPro"/>
</dbReference>
<name>A0A011UC13_9HYPH</name>
<evidence type="ECO:0000256" key="2">
    <source>
        <dbReference type="ARBA" id="ARBA00022692"/>
    </source>
</evidence>
<dbReference type="Pfam" id="PF00005">
    <property type="entry name" value="ABC_tran"/>
    <property type="match status" value="1"/>
</dbReference>
<dbReference type="SUPFAM" id="SSF52540">
    <property type="entry name" value="P-loop containing nucleoside triphosphate hydrolases"/>
    <property type="match status" value="1"/>
</dbReference>